<reference evidence="2 3" key="1">
    <citation type="journal article" date="2019" name="Commun. Biol.">
        <title>The bagworm genome reveals a unique fibroin gene that provides high tensile strength.</title>
        <authorList>
            <person name="Kono N."/>
            <person name="Nakamura H."/>
            <person name="Ohtoshi R."/>
            <person name="Tomita M."/>
            <person name="Numata K."/>
            <person name="Arakawa K."/>
        </authorList>
    </citation>
    <scope>NUCLEOTIDE SEQUENCE [LARGE SCALE GENOMIC DNA]</scope>
</reference>
<sequence length="154" mass="17671">MPAMNFNTLLDYACAFKLWWLTPFRRTLDIRKARKVDASAGDSSRVGIMNCNIVWNRTQPTCRWSRRPFACIKGHYERSQQRYNSNDNQLAGHCKLSRRKTANDQVAHHSRREAGSRRSLDPPFCRLIKVQIASLAAERPPAPRRPAPPPVDVS</sequence>
<evidence type="ECO:0000256" key="1">
    <source>
        <dbReference type="SAM" id="MobiDB-lite"/>
    </source>
</evidence>
<accession>A0A4C1ZC57</accession>
<comment type="caution">
    <text evidence="2">The sequence shown here is derived from an EMBL/GenBank/DDBJ whole genome shotgun (WGS) entry which is preliminary data.</text>
</comment>
<protein>
    <submittedName>
        <fullName evidence="2">Uncharacterized protein</fullName>
    </submittedName>
</protein>
<dbReference type="Proteomes" id="UP000299102">
    <property type="component" value="Unassembled WGS sequence"/>
</dbReference>
<organism evidence="2 3">
    <name type="scientific">Eumeta variegata</name>
    <name type="common">Bagworm moth</name>
    <name type="synonym">Eumeta japonica</name>
    <dbReference type="NCBI Taxonomy" id="151549"/>
    <lineage>
        <taxon>Eukaryota</taxon>
        <taxon>Metazoa</taxon>
        <taxon>Ecdysozoa</taxon>
        <taxon>Arthropoda</taxon>
        <taxon>Hexapoda</taxon>
        <taxon>Insecta</taxon>
        <taxon>Pterygota</taxon>
        <taxon>Neoptera</taxon>
        <taxon>Endopterygota</taxon>
        <taxon>Lepidoptera</taxon>
        <taxon>Glossata</taxon>
        <taxon>Ditrysia</taxon>
        <taxon>Tineoidea</taxon>
        <taxon>Psychidae</taxon>
        <taxon>Oiketicinae</taxon>
        <taxon>Eumeta</taxon>
    </lineage>
</organism>
<evidence type="ECO:0000313" key="3">
    <source>
        <dbReference type="Proteomes" id="UP000299102"/>
    </source>
</evidence>
<dbReference type="AlphaFoldDB" id="A0A4C1ZC57"/>
<name>A0A4C1ZC57_EUMVA</name>
<evidence type="ECO:0000313" key="2">
    <source>
        <dbReference type="EMBL" id="GBP84743.1"/>
    </source>
</evidence>
<keyword evidence="3" id="KW-1185">Reference proteome</keyword>
<dbReference type="EMBL" id="BGZK01001695">
    <property type="protein sequence ID" value="GBP84743.1"/>
    <property type="molecule type" value="Genomic_DNA"/>
</dbReference>
<gene>
    <name evidence="2" type="ORF">EVAR_64638_1</name>
</gene>
<proteinExistence type="predicted"/>
<feature type="region of interest" description="Disordered" evidence="1">
    <location>
        <begin position="97"/>
        <end position="119"/>
    </location>
</feature>